<keyword evidence="9" id="KW-1185">Reference proteome</keyword>
<dbReference type="OrthoDB" id="9810939at2"/>
<dbReference type="FunFam" id="3.30.420.100:FF:000001">
    <property type="entry name" value="50S ribosomal protein L18"/>
    <property type="match status" value="1"/>
</dbReference>
<dbReference type="GO" id="GO:0008097">
    <property type="term" value="F:5S rRNA binding"/>
    <property type="evidence" value="ECO:0007669"/>
    <property type="project" value="TreeGrafter"/>
</dbReference>
<dbReference type="EMBL" id="CP027845">
    <property type="protein sequence ID" value="AVP87717.1"/>
    <property type="molecule type" value="Genomic_DNA"/>
</dbReference>
<organism evidence="8 9">
    <name type="scientific">Candidatus Phycorickettsia trachydisci</name>
    <dbReference type="NCBI Taxonomy" id="2115978"/>
    <lineage>
        <taxon>Bacteria</taxon>
        <taxon>Pseudomonadati</taxon>
        <taxon>Pseudomonadota</taxon>
        <taxon>Alphaproteobacteria</taxon>
        <taxon>Rickettsiales</taxon>
        <taxon>Rickettsiaceae</taxon>
        <taxon>Candidatus Phycorickettsia</taxon>
    </lineage>
</organism>
<keyword evidence="4 7" id="KW-0689">Ribosomal protein</keyword>
<comment type="subunit">
    <text evidence="7">Part of the 50S ribosomal subunit; part of the 5S rRNA/L5/L18/L25 subcomplex. Contacts the 5S and 23S rRNAs.</text>
</comment>
<dbReference type="HAMAP" id="MF_01337_B">
    <property type="entry name" value="Ribosomal_uL18_B"/>
    <property type="match status" value="1"/>
</dbReference>
<protein>
    <recommendedName>
        <fullName evidence="6 7">Large ribosomal subunit protein uL18</fullName>
    </recommendedName>
</protein>
<proteinExistence type="inferred from homology"/>
<evidence type="ECO:0000256" key="5">
    <source>
        <dbReference type="ARBA" id="ARBA00023274"/>
    </source>
</evidence>
<sequence length="118" mass="13148">MRDHRSRFKIRAARVRKKIADTSSRFRLSVFRSKRHIYAQIINDGEAVTVAAASTLNKDAIKANKSVRNVAAASLVGEVIGKKAQDLGIKEVVFDKGGYRYHGVIKSLADSARKFLNF</sequence>
<evidence type="ECO:0000256" key="7">
    <source>
        <dbReference type="HAMAP-Rule" id="MF_01337"/>
    </source>
</evidence>
<dbReference type="RefSeq" id="WP_106874567.1">
    <property type="nucleotide sequence ID" value="NZ_CP027845.1"/>
</dbReference>
<evidence type="ECO:0000256" key="2">
    <source>
        <dbReference type="ARBA" id="ARBA00022730"/>
    </source>
</evidence>
<evidence type="ECO:0000256" key="4">
    <source>
        <dbReference type="ARBA" id="ARBA00022980"/>
    </source>
</evidence>
<dbReference type="KEGG" id="ptc:phytr_7810"/>
<evidence type="ECO:0000313" key="9">
    <source>
        <dbReference type="Proteomes" id="UP000241762"/>
    </source>
</evidence>
<keyword evidence="3 7" id="KW-0694">RNA-binding</keyword>
<dbReference type="InterPro" id="IPR005484">
    <property type="entry name" value="Ribosomal_uL18_bac/plant/anim"/>
</dbReference>
<accession>A0A2P1P8Y3</accession>
<comment type="similarity">
    <text evidence="1 7">Belongs to the universal ribosomal protein uL18 family.</text>
</comment>
<evidence type="ECO:0000256" key="6">
    <source>
        <dbReference type="ARBA" id="ARBA00035197"/>
    </source>
</evidence>
<dbReference type="PANTHER" id="PTHR12899">
    <property type="entry name" value="39S RIBOSOMAL PROTEIN L18, MITOCHONDRIAL"/>
    <property type="match status" value="1"/>
</dbReference>
<keyword evidence="5 7" id="KW-0687">Ribonucleoprotein</keyword>
<dbReference type="PANTHER" id="PTHR12899:SF3">
    <property type="entry name" value="LARGE RIBOSOMAL SUBUNIT PROTEIN UL18M"/>
    <property type="match status" value="1"/>
</dbReference>
<dbReference type="GO" id="GO:0022625">
    <property type="term" value="C:cytosolic large ribosomal subunit"/>
    <property type="evidence" value="ECO:0007669"/>
    <property type="project" value="TreeGrafter"/>
</dbReference>
<evidence type="ECO:0000256" key="1">
    <source>
        <dbReference type="ARBA" id="ARBA00007116"/>
    </source>
</evidence>
<keyword evidence="2 7" id="KW-0699">rRNA-binding</keyword>
<dbReference type="Proteomes" id="UP000241762">
    <property type="component" value="Chromosome"/>
</dbReference>
<gene>
    <name evidence="7" type="primary">rplR</name>
    <name evidence="8" type="ORF">phytr_7810</name>
</gene>
<name>A0A2P1P8Y3_9RICK</name>
<dbReference type="Pfam" id="PF00861">
    <property type="entry name" value="Ribosomal_L18p"/>
    <property type="match status" value="1"/>
</dbReference>
<dbReference type="CDD" id="cd00432">
    <property type="entry name" value="Ribosomal_L18_L5e"/>
    <property type="match status" value="1"/>
</dbReference>
<dbReference type="NCBIfam" id="TIGR00060">
    <property type="entry name" value="L18_bact"/>
    <property type="match status" value="1"/>
</dbReference>
<dbReference type="AlphaFoldDB" id="A0A2P1P8Y3"/>
<evidence type="ECO:0000313" key="8">
    <source>
        <dbReference type="EMBL" id="AVP87717.1"/>
    </source>
</evidence>
<evidence type="ECO:0000256" key="3">
    <source>
        <dbReference type="ARBA" id="ARBA00022884"/>
    </source>
</evidence>
<dbReference type="GO" id="GO:0003735">
    <property type="term" value="F:structural constituent of ribosome"/>
    <property type="evidence" value="ECO:0007669"/>
    <property type="project" value="InterPro"/>
</dbReference>
<comment type="function">
    <text evidence="7">This is one of the proteins that bind and probably mediate the attachment of the 5S RNA into the large ribosomal subunit, where it forms part of the central protuberance.</text>
</comment>
<dbReference type="GO" id="GO:0006412">
    <property type="term" value="P:translation"/>
    <property type="evidence" value="ECO:0007669"/>
    <property type="project" value="UniProtKB-UniRule"/>
</dbReference>
<reference evidence="8 9" key="1">
    <citation type="submission" date="2018-03" db="EMBL/GenBank/DDBJ databases">
        <title>A gene transfer event suggests a long-term partnership between eustigmatophyte algae and a novel lineage of endosymbiotic bacteria.</title>
        <authorList>
            <person name="Yurchenko T."/>
            <person name="Sevcikova T."/>
            <person name="Pribyl P."/>
            <person name="El Karkouri K."/>
            <person name="Klimes V."/>
            <person name="Amaral R."/>
            <person name="Zbrankova V."/>
            <person name="Kim E."/>
            <person name="Raoult D."/>
            <person name="Santos L.M.A."/>
            <person name="Elias M."/>
        </authorList>
    </citation>
    <scope>NUCLEOTIDE SEQUENCE [LARGE SCALE GENOMIC DNA]</scope>
    <source>
        <strain evidence="8">CCALA 838</strain>
    </source>
</reference>
<dbReference type="SUPFAM" id="SSF53137">
    <property type="entry name" value="Translational machinery components"/>
    <property type="match status" value="1"/>
</dbReference>
<dbReference type="InterPro" id="IPR057268">
    <property type="entry name" value="Ribosomal_L18"/>
</dbReference>
<dbReference type="Gene3D" id="3.30.420.100">
    <property type="match status" value="1"/>
</dbReference>
<dbReference type="InterPro" id="IPR004389">
    <property type="entry name" value="Ribosomal_uL18_bac-type"/>
</dbReference>